<proteinExistence type="predicted"/>
<dbReference type="Proteomes" id="UP000299102">
    <property type="component" value="Unassembled WGS sequence"/>
</dbReference>
<accession>A0A4C1UBT8</accession>
<keyword evidence="2" id="KW-1185">Reference proteome</keyword>
<name>A0A4C1UBT8_EUMVA</name>
<dbReference type="AlphaFoldDB" id="A0A4C1UBT8"/>
<sequence length="124" mass="13807">MGKGFALLSRSALVPDKFPSPTFHVALKRSINQKALSATFIALLRFSAPLSARAAARLAKIQFMTGRTRSELVNCANGPLLQHENFLNIRGVSPEQDTIRHQTMETAKINQSGNFDIRMRDIRI</sequence>
<dbReference type="EMBL" id="BGZK01000150">
    <property type="protein sequence ID" value="GBP23404.1"/>
    <property type="molecule type" value="Genomic_DNA"/>
</dbReference>
<evidence type="ECO:0000313" key="1">
    <source>
        <dbReference type="EMBL" id="GBP23404.1"/>
    </source>
</evidence>
<comment type="caution">
    <text evidence="1">The sequence shown here is derived from an EMBL/GenBank/DDBJ whole genome shotgun (WGS) entry which is preliminary data.</text>
</comment>
<gene>
    <name evidence="1" type="ORF">EVAR_22263_1</name>
</gene>
<reference evidence="1 2" key="1">
    <citation type="journal article" date="2019" name="Commun. Biol.">
        <title>The bagworm genome reveals a unique fibroin gene that provides high tensile strength.</title>
        <authorList>
            <person name="Kono N."/>
            <person name="Nakamura H."/>
            <person name="Ohtoshi R."/>
            <person name="Tomita M."/>
            <person name="Numata K."/>
            <person name="Arakawa K."/>
        </authorList>
    </citation>
    <scope>NUCLEOTIDE SEQUENCE [LARGE SCALE GENOMIC DNA]</scope>
</reference>
<organism evidence="1 2">
    <name type="scientific">Eumeta variegata</name>
    <name type="common">Bagworm moth</name>
    <name type="synonym">Eumeta japonica</name>
    <dbReference type="NCBI Taxonomy" id="151549"/>
    <lineage>
        <taxon>Eukaryota</taxon>
        <taxon>Metazoa</taxon>
        <taxon>Ecdysozoa</taxon>
        <taxon>Arthropoda</taxon>
        <taxon>Hexapoda</taxon>
        <taxon>Insecta</taxon>
        <taxon>Pterygota</taxon>
        <taxon>Neoptera</taxon>
        <taxon>Endopterygota</taxon>
        <taxon>Lepidoptera</taxon>
        <taxon>Glossata</taxon>
        <taxon>Ditrysia</taxon>
        <taxon>Tineoidea</taxon>
        <taxon>Psychidae</taxon>
        <taxon>Oiketicinae</taxon>
        <taxon>Eumeta</taxon>
    </lineage>
</organism>
<evidence type="ECO:0000313" key="2">
    <source>
        <dbReference type="Proteomes" id="UP000299102"/>
    </source>
</evidence>
<protein>
    <submittedName>
        <fullName evidence="1">Uncharacterized protein</fullName>
    </submittedName>
</protein>